<dbReference type="PROSITE" id="PS50062">
    <property type="entry name" value="BCL2_FAMILY"/>
    <property type="match status" value="1"/>
</dbReference>
<comment type="similarity">
    <text evidence="1">Belongs to the Bcl-2 family.</text>
</comment>
<dbReference type="GO" id="GO:0005739">
    <property type="term" value="C:mitochondrion"/>
    <property type="evidence" value="ECO:0007669"/>
    <property type="project" value="TreeGrafter"/>
</dbReference>
<gene>
    <name evidence="5" type="ORF">CUNI_LOCUS14744</name>
</gene>
<feature type="compositionally biased region" description="Polar residues" evidence="3">
    <location>
        <begin position="218"/>
        <end position="227"/>
    </location>
</feature>
<name>A0A8S3ZP76_9EUPU</name>
<feature type="compositionally biased region" description="Basic and acidic residues" evidence="3">
    <location>
        <begin position="201"/>
        <end position="217"/>
    </location>
</feature>
<evidence type="ECO:0000313" key="6">
    <source>
        <dbReference type="Proteomes" id="UP000678393"/>
    </source>
</evidence>
<evidence type="ECO:0000256" key="3">
    <source>
        <dbReference type="SAM" id="MobiDB-lite"/>
    </source>
</evidence>
<dbReference type="AlphaFoldDB" id="A0A8S3ZP76"/>
<dbReference type="InterPro" id="IPR046371">
    <property type="entry name" value="Bcl-2_BH1-3"/>
</dbReference>
<dbReference type="InterPro" id="IPR002475">
    <property type="entry name" value="Bcl2-like"/>
</dbReference>
<dbReference type="Proteomes" id="UP000678393">
    <property type="component" value="Unassembled WGS sequence"/>
</dbReference>
<sequence>RVSNRMSQHQRRQSVQKPSGLEIYNDAVKILEELLEKDLDKNLQVPRKVRRNKTDPNSETVVTNLSVSENALVRIKIQPYRHSKSLDEKLSQKDLLFLKDKNSQKKGKNQHLRGSDSSIDTDDEQALGSVKHKKKNLLKRAKERILQTLRRDQKEPPVKTTNKSSADSTPSKKQSLKHKHLEESLSEAHSPKHAHVGKVTNTEHTEERTRDSIRESTESPSPSSQRLNVASTELGHLSGGLLQPESNGGPAVRVLFRAHSNVLDSPGEDIQFMDIDNPVITVRNSSSGGESLVGPAQITRGQPAQSVTDREALYGRIAQKLIEMGDFYSTSASDQEAGAAAAVQPATLTDLENEIITCLRAEGDRYSKQFDESFEEVTQQTVQETYQRFRSTVKNSMGSELSWDHVAFLFYTTKGVVSAVGQGSRTATRVKEFTLQYITDTFASWIINQGGFDSVLSSEESDFDID</sequence>
<dbReference type="GO" id="GO:0016020">
    <property type="term" value="C:membrane"/>
    <property type="evidence" value="ECO:0007669"/>
    <property type="project" value="TreeGrafter"/>
</dbReference>
<comment type="caution">
    <text evidence="5">The sequence shown here is derived from an EMBL/GenBank/DDBJ whole genome shotgun (WGS) entry which is preliminary data.</text>
</comment>
<feature type="domain" description="Bcl-2 Bcl-2 homology region 1-3" evidence="4">
    <location>
        <begin position="359"/>
        <end position="451"/>
    </location>
</feature>
<dbReference type="GO" id="GO:0042981">
    <property type="term" value="P:regulation of apoptotic process"/>
    <property type="evidence" value="ECO:0007669"/>
    <property type="project" value="InterPro"/>
</dbReference>
<accession>A0A8S3ZP76</accession>
<keyword evidence="6" id="KW-1185">Reference proteome</keyword>
<evidence type="ECO:0000313" key="5">
    <source>
        <dbReference type="EMBL" id="CAG5129186.1"/>
    </source>
</evidence>
<evidence type="ECO:0000259" key="4">
    <source>
        <dbReference type="Pfam" id="PF00452"/>
    </source>
</evidence>
<protein>
    <recommendedName>
        <fullName evidence="4">Bcl-2 Bcl-2 homology region 1-3 domain-containing protein</fullName>
    </recommendedName>
</protein>
<dbReference type="Pfam" id="PF00452">
    <property type="entry name" value="Bcl-2"/>
    <property type="match status" value="1"/>
</dbReference>
<dbReference type="EMBL" id="CAJHNH020003387">
    <property type="protein sequence ID" value="CAG5129186.1"/>
    <property type="molecule type" value="Genomic_DNA"/>
</dbReference>
<dbReference type="PANTHER" id="PTHR15758">
    <property type="entry name" value="BCL-2-LIKE PROTEIN 13"/>
    <property type="match status" value="1"/>
</dbReference>
<evidence type="ECO:0000256" key="1">
    <source>
        <dbReference type="ARBA" id="ARBA00009458"/>
    </source>
</evidence>
<feature type="compositionally biased region" description="Polar residues" evidence="3">
    <location>
        <begin position="159"/>
        <end position="173"/>
    </location>
</feature>
<feature type="compositionally biased region" description="Basic residues" evidence="3">
    <location>
        <begin position="130"/>
        <end position="142"/>
    </location>
</feature>
<organism evidence="5 6">
    <name type="scientific">Candidula unifasciata</name>
    <dbReference type="NCBI Taxonomy" id="100452"/>
    <lineage>
        <taxon>Eukaryota</taxon>
        <taxon>Metazoa</taxon>
        <taxon>Spiralia</taxon>
        <taxon>Lophotrochozoa</taxon>
        <taxon>Mollusca</taxon>
        <taxon>Gastropoda</taxon>
        <taxon>Heterobranchia</taxon>
        <taxon>Euthyneura</taxon>
        <taxon>Panpulmonata</taxon>
        <taxon>Eupulmonata</taxon>
        <taxon>Stylommatophora</taxon>
        <taxon>Helicina</taxon>
        <taxon>Helicoidea</taxon>
        <taxon>Geomitridae</taxon>
        <taxon>Candidula</taxon>
    </lineage>
</organism>
<reference evidence="5" key="1">
    <citation type="submission" date="2021-04" db="EMBL/GenBank/DDBJ databases">
        <authorList>
            <consortium name="Molecular Ecology Group"/>
        </authorList>
    </citation>
    <scope>NUCLEOTIDE SEQUENCE</scope>
</reference>
<dbReference type="OrthoDB" id="10046645at2759"/>
<dbReference type="PANTHER" id="PTHR15758:SF2">
    <property type="entry name" value="BCL-2-LIKE PROTEIN 13"/>
    <property type="match status" value="1"/>
</dbReference>
<evidence type="ECO:0000256" key="2">
    <source>
        <dbReference type="ARBA" id="ARBA00022703"/>
    </source>
</evidence>
<dbReference type="Gene3D" id="1.10.437.10">
    <property type="entry name" value="Blc2-like"/>
    <property type="match status" value="1"/>
</dbReference>
<dbReference type="InterPro" id="IPR036834">
    <property type="entry name" value="Bcl-2-like_sf"/>
</dbReference>
<feature type="non-terminal residue" evidence="5">
    <location>
        <position position="1"/>
    </location>
</feature>
<dbReference type="SUPFAM" id="SSF56854">
    <property type="entry name" value="Bcl-2 inhibitors of programmed cell death"/>
    <property type="match status" value="1"/>
</dbReference>
<dbReference type="InterPro" id="IPR042398">
    <property type="entry name" value="BCL2L13"/>
</dbReference>
<proteinExistence type="inferred from homology"/>
<dbReference type="GO" id="GO:0006915">
    <property type="term" value="P:apoptotic process"/>
    <property type="evidence" value="ECO:0007669"/>
    <property type="project" value="UniProtKB-KW"/>
</dbReference>
<feature type="region of interest" description="Disordered" evidence="3">
    <location>
        <begin position="101"/>
        <end position="227"/>
    </location>
</feature>
<feature type="compositionally biased region" description="Basic and acidic residues" evidence="3">
    <location>
        <begin position="143"/>
        <end position="157"/>
    </location>
</feature>
<keyword evidence="2" id="KW-0053">Apoptosis</keyword>